<dbReference type="GO" id="GO:0004140">
    <property type="term" value="F:dephospho-CoA kinase activity"/>
    <property type="evidence" value="ECO:0007669"/>
    <property type="project" value="UniProtKB-UniRule"/>
</dbReference>
<comment type="similarity">
    <text evidence="1 5">Belongs to the CoaE family.</text>
</comment>
<dbReference type="Pfam" id="PF01121">
    <property type="entry name" value="CoaE"/>
    <property type="match status" value="1"/>
</dbReference>
<evidence type="ECO:0000256" key="2">
    <source>
        <dbReference type="ARBA" id="ARBA00022741"/>
    </source>
</evidence>
<dbReference type="NCBIfam" id="TIGR00152">
    <property type="entry name" value="dephospho-CoA kinase"/>
    <property type="match status" value="1"/>
</dbReference>
<sequence length="199" mass="22308">MIVGLTGGIATGKSTVTAMLRQRGYTVVDADQIAREVVEPGMPAYQAIAAHFGCEVLKPDGQLDRKKLAEIIFANQSERQVLNGIIHPEIRREMREQAESAESSGKAIVFMDIPLLYESKLTHMVDKVMVVYVDQAVQRARLMERDELDEVQANRRLEAQMAIDEKKAKADYIIDNHGTREETERQVDALLAKLQAELS</sequence>
<keyword evidence="5 7" id="KW-0808">Transferase</keyword>
<dbReference type="PANTHER" id="PTHR10695:SF46">
    <property type="entry name" value="BIFUNCTIONAL COENZYME A SYNTHASE-RELATED"/>
    <property type="match status" value="1"/>
</dbReference>
<gene>
    <name evidence="5" type="primary">coaE</name>
    <name evidence="7" type="ORF">EDM56_10105</name>
</gene>
<keyword evidence="2 5" id="KW-0547">Nucleotide-binding</keyword>
<keyword evidence="4 5" id="KW-0173">Coenzyme A biosynthesis</keyword>
<comment type="subcellular location">
    <subcellularLocation>
        <location evidence="5">Cytoplasm</location>
    </subcellularLocation>
</comment>
<keyword evidence="8" id="KW-1185">Reference proteome</keyword>
<reference evidence="7 8" key="1">
    <citation type="submission" date="2018-10" db="EMBL/GenBank/DDBJ databases">
        <title>Phylogenomics of Brevibacillus.</title>
        <authorList>
            <person name="Dunlap C."/>
        </authorList>
    </citation>
    <scope>NUCLEOTIDE SEQUENCE [LARGE SCALE GENOMIC DNA]</scope>
    <source>
        <strain evidence="7 8">JCM 15716</strain>
    </source>
</reference>
<accession>A0A3M8DQ33</accession>
<evidence type="ECO:0000256" key="6">
    <source>
        <dbReference type="NCBIfam" id="TIGR00152"/>
    </source>
</evidence>
<dbReference type="GO" id="GO:0005524">
    <property type="term" value="F:ATP binding"/>
    <property type="evidence" value="ECO:0007669"/>
    <property type="project" value="UniProtKB-UniRule"/>
</dbReference>
<organism evidence="7 8">
    <name type="scientific">Brevibacillus fluminis</name>
    <dbReference type="NCBI Taxonomy" id="511487"/>
    <lineage>
        <taxon>Bacteria</taxon>
        <taxon>Bacillati</taxon>
        <taxon>Bacillota</taxon>
        <taxon>Bacilli</taxon>
        <taxon>Bacillales</taxon>
        <taxon>Paenibacillaceae</taxon>
        <taxon>Brevibacillus</taxon>
    </lineage>
</organism>
<dbReference type="Proteomes" id="UP000271031">
    <property type="component" value="Unassembled WGS sequence"/>
</dbReference>
<dbReference type="Gene3D" id="3.40.50.300">
    <property type="entry name" value="P-loop containing nucleotide triphosphate hydrolases"/>
    <property type="match status" value="1"/>
</dbReference>
<dbReference type="CDD" id="cd02022">
    <property type="entry name" value="DPCK"/>
    <property type="match status" value="1"/>
</dbReference>
<dbReference type="InterPro" id="IPR001977">
    <property type="entry name" value="Depp_CoAkinase"/>
</dbReference>
<evidence type="ECO:0000256" key="1">
    <source>
        <dbReference type="ARBA" id="ARBA00009018"/>
    </source>
</evidence>
<dbReference type="GO" id="GO:0005737">
    <property type="term" value="C:cytoplasm"/>
    <property type="evidence" value="ECO:0007669"/>
    <property type="project" value="UniProtKB-SubCell"/>
</dbReference>
<dbReference type="EC" id="2.7.1.24" evidence="5 6"/>
<comment type="catalytic activity">
    <reaction evidence="5">
        <text>3'-dephospho-CoA + ATP = ADP + CoA + H(+)</text>
        <dbReference type="Rhea" id="RHEA:18245"/>
        <dbReference type="ChEBI" id="CHEBI:15378"/>
        <dbReference type="ChEBI" id="CHEBI:30616"/>
        <dbReference type="ChEBI" id="CHEBI:57287"/>
        <dbReference type="ChEBI" id="CHEBI:57328"/>
        <dbReference type="ChEBI" id="CHEBI:456216"/>
        <dbReference type="EC" id="2.7.1.24"/>
    </reaction>
</comment>
<protein>
    <recommendedName>
        <fullName evidence="5 6">Dephospho-CoA kinase</fullName>
        <ecNumber evidence="5 6">2.7.1.24</ecNumber>
    </recommendedName>
    <alternativeName>
        <fullName evidence="5">Dephosphocoenzyme A kinase</fullName>
    </alternativeName>
</protein>
<comment type="function">
    <text evidence="5">Catalyzes the phosphorylation of the 3'-hydroxyl group of dephosphocoenzyme A to form coenzyme A.</text>
</comment>
<keyword evidence="5" id="KW-0963">Cytoplasm</keyword>
<dbReference type="GO" id="GO:0015937">
    <property type="term" value="P:coenzyme A biosynthetic process"/>
    <property type="evidence" value="ECO:0007669"/>
    <property type="project" value="UniProtKB-UniRule"/>
</dbReference>
<dbReference type="InterPro" id="IPR027417">
    <property type="entry name" value="P-loop_NTPase"/>
</dbReference>
<dbReference type="UniPathway" id="UPA00241">
    <property type="reaction ID" value="UER00356"/>
</dbReference>
<dbReference type="OrthoDB" id="9812943at2"/>
<name>A0A3M8DQ33_9BACL</name>
<evidence type="ECO:0000256" key="5">
    <source>
        <dbReference type="HAMAP-Rule" id="MF_00376"/>
    </source>
</evidence>
<dbReference type="PROSITE" id="PS51219">
    <property type="entry name" value="DPCK"/>
    <property type="match status" value="1"/>
</dbReference>
<keyword evidence="3 5" id="KW-0067">ATP-binding</keyword>
<dbReference type="SUPFAM" id="SSF52540">
    <property type="entry name" value="P-loop containing nucleoside triphosphate hydrolases"/>
    <property type="match status" value="1"/>
</dbReference>
<evidence type="ECO:0000256" key="3">
    <source>
        <dbReference type="ARBA" id="ARBA00022840"/>
    </source>
</evidence>
<comment type="caution">
    <text evidence="7">The sequence shown here is derived from an EMBL/GenBank/DDBJ whole genome shotgun (WGS) entry which is preliminary data.</text>
</comment>
<dbReference type="FunFam" id="3.40.50.300:FF:000485">
    <property type="entry name" value="Dephospho-CoA kinase CAB5"/>
    <property type="match status" value="1"/>
</dbReference>
<dbReference type="PANTHER" id="PTHR10695">
    <property type="entry name" value="DEPHOSPHO-COA KINASE-RELATED"/>
    <property type="match status" value="1"/>
</dbReference>
<evidence type="ECO:0000256" key="4">
    <source>
        <dbReference type="ARBA" id="ARBA00022993"/>
    </source>
</evidence>
<feature type="binding site" evidence="5">
    <location>
        <begin position="10"/>
        <end position="15"/>
    </location>
    <ligand>
        <name>ATP</name>
        <dbReference type="ChEBI" id="CHEBI:30616"/>
    </ligand>
</feature>
<dbReference type="HAMAP" id="MF_00376">
    <property type="entry name" value="Dephospho_CoA_kinase"/>
    <property type="match status" value="1"/>
</dbReference>
<dbReference type="AlphaFoldDB" id="A0A3M8DQ33"/>
<evidence type="ECO:0000313" key="8">
    <source>
        <dbReference type="Proteomes" id="UP000271031"/>
    </source>
</evidence>
<proteinExistence type="inferred from homology"/>
<dbReference type="EMBL" id="RHHQ01000008">
    <property type="protein sequence ID" value="RNB89535.1"/>
    <property type="molecule type" value="Genomic_DNA"/>
</dbReference>
<dbReference type="RefSeq" id="WP_122917791.1">
    <property type="nucleotide sequence ID" value="NZ_RHHQ01000008.1"/>
</dbReference>
<evidence type="ECO:0000313" key="7">
    <source>
        <dbReference type="EMBL" id="RNB89535.1"/>
    </source>
</evidence>
<keyword evidence="5 7" id="KW-0418">Kinase</keyword>
<comment type="pathway">
    <text evidence="5">Cofactor biosynthesis; coenzyme A biosynthesis; CoA from (R)-pantothenate: step 5/5.</text>
</comment>